<dbReference type="EMBL" id="FOOT01000004">
    <property type="protein sequence ID" value="SFG92308.1"/>
    <property type="molecule type" value="Genomic_DNA"/>
</dbReference>
<dbReference type="Proteomes" id="UP000198724">
    <property type="component" value="Unassembled WGS sequence"/>
</dbReference>
<dbReference type="PANTHER" id="PTHR47197:SF3">
    <property type="entry name" value="DIHYDRO-HEME D1 DEHYDROGENASE"/>
    <property type="match status" value="1"/>
</dbReference>
<dbReference type="PROSITE" id="PS51257">
    <property type="entry name" value="PROKAR_LIPOPROTEIN"/>
    <property type="match status" value="1"/>
</dbReference>
<feature type="chain" id="PRO_5011555165" evidence="1">
    <location>
        <begin position="27"/>
        <end position="362"/>
    </location>
</feature>
<evidence type="ECO:0000313" key="2">
    <source>
        <dbReference type="EMBL" id="SFG92308.1"/>
    </source>
</evidence>
<reference evidence="3" key="1">
    <citation type="submission" date="2016-10" db="EMBL/GenBank/DDBJ databases">
        <authorList>
            <person name="Varghese N."/>
            <person name="Submissions S."/>
        </authorList>
    </citation>
    <scope>NUCLEOTIDE SEQUENCE [LARGE SCALE GENOMIC DNA]</scope>
    <source>
        <strain evidence="3">LP51</strain>
    </source>
</reference>
<dbReference type="InterPro" id="IPR011964">
    <property type="entry name" value="YVTN_b-propeller_repeat"/>
</dbReference>
<feature type="signal peptide" evidence="1">
    <location>
        <begin position="1"/>
        <end position="26"/>
    </location>
</feature>
<evidence type="ECO:0000313" key="3">
    <source>
        <dbReference type="Proteomes" id="UP000198724"/>
    </source>
</evidence>
<dbReference type="InterPro" id="IPR015943">
    <property type="entry name" value="WD40/YVTN_repeat-like_dom_sf"/>
</dbReference>
<gene>
    <name evidence="2" type="ORF">SAMN05421739_104350</name>
</gene>
<sequence>MKKLNFFRSFLLAATLALTSVGFTSCDDNNDGPSGVYAEDGVFVLNEGNFEHTNASISYYNKSTQQVQNNIFSKENADRPLGDVVQDMHIYDNRAFLVVNNSNKIEVVNATTFKSVGVIEGLSAPRYFVALNNEKGYATEWLPPNADWSYNNGRVAVIDLKNNKVIKTIEVEKQPEQLRIINGKLYVTNQGGSTVTVINTATDAIETSIPVTYGSNSLALDKNKVLWVLSSGNKDWNLPESEYTAGALTKINPADNSIIGTITFPEVTASASKLLINGNKDRLYFLYNGGVHQLSIDASALNTTPLINRTFYGLGVDPETGNIYGGDENNWSGDGTVYVYSPEGTQLSSFRASIGPNGFVFN</sequence>
<organism evidence="2 3">
    <name type="scientific">Pontibacter chinhatensis</name>
    <dbReference type="NCBI Taxonomy" id="1436961"/>
    <lineage>
        <taxon>Bacteria</taxon>
        <taxon>Pseudomonadati</taxon>
        <taxon>Bacteroidota</taxon>
        <taxon>Cytophagia</taxon>
        <taxon>Cytophagales</taxon>
        <taxon>Hymenobacteraceae</taxon>
        <taxon>Pontibacter</taxon>
    </lineage>
</organism>
<dbReference type="OrthoDB" id="9773938at2"/>
<dbReference type="NCBIfam" id="TIGR02276">
    <property type="entry name" value="beta_rpt_yvtn"/>
    <property type="match status" value="1"/>
</dbReference>
<keyword evidence="3" id="KW-1185">Reference proteome</keyword>
<dbReference type="InterPro" id="IPR051200">
    <property type="entry name" value="Host-pathogen_enzymatic-act"/>
</dbReference>
<dbReference type="RefSeq" id="WP_092102460.1">
    <property type="nucleotide sequence ID" value="NZ_FOOT01000004.1"/>
</dbReference>
<protein>
    <submittedName>
        <fullName evidence="2">40-residue YVTN family beta-propeller repeat-containing protein</fullName>
    </submittedName>
</protein>
<dbReference type="SUPFAM" id="SSF63825">
    <property type="entry name" value="YWTD domain"/>
    <property type="match status" value="1"/>
</dbReference>
<dbReference type="Pfam" id="PF16819">
    <property type="entry name" value="DUF5074"/>
    <property type="match status" value="1"/>
</dbReference>
<evidence type="ECO:0000256" key="1">
    <source>
        <dbReference type="SAM" id="SignalP"/>
    </source>
</evidence>
<keyword evidence="1" id="KW-0732">Signal</keyword>
<dbReference type="PANTHER" id="PTHR47197">
    <property type="entry name" value="PROTEIN NIRF"/>
    <property type="match status" value="1"/>
</dbReference>
<name>A0A1I2VSU4_9BACT</name>
<accession>A0A1I2VSU4</accession>
<proteinExistence type="predicted"/>
<dbReference type="AlphaFoldDB" id="A0A1I2VSU4"/>
<dbReference type="InterPro" id="IPR031815">
    <property type="entry name" value="DUF5074"/>
</dbReference>
<dbReference type="Gene3D" id="2.130.10.10">
    <property type="entry name" value="YVTN repeat-like/Quinoprotein amine dehydrogenase"/>
    <property type="match status" value="1"/>
</dbReference>
<dbReference type="STRING" id="1436961.SAMN05421739_104350"/>